<reference evidence="2 3" key="1">
    <citation type="submission" date="2024-10" db="EMBL/GenBank/DDBJ databases">
        <title>The Natural Products Discovery Center: Release of the First 8490 Sequenced Strains for Exploring Actinobacteria Biosynthetic Diversity.</title>
        <authorList>
            <person name="Kalkreuter E."/>
            <person name="Kautsar S.A."/>
            <person name="Yang D."/>
            <person name="Bader C.D."/>
            <person name="Teijaro C.N."/>
            <person name="Fluegel L."/>
            <person name="Davis C.M."/>
            <person name="Simpson J.R."/>
            <person name="Lauterbach L."/>
            <person name="Steele A.D."/>
            <person name="Gui C."/>
            <person name="Meng S."/>
            <person name="Li G."/>
            <person name="Viehrig K."/>
            <person name="Ye F."/>
            <person name="Su P."/>
            <person name="Kiefer A.F."/>
            <person name="Nichols A."/>
            <person name="Cepeda A.J."/>
            <person name="Yan W."/>
            <person name="Fan B."/>
            <person name="Jiang Y."/>
            <person name="Adhikari A."/>
            <person name="Zheng C.-J."/>
            <person name="Schuster L."/>
            <person name="Cowan T.M."/>
            <person name="Smanski M.J."/>
            <person name="Chevrette M.G."/>
            <person name="De Carvalho L.P.S."/>
            <person name="Shen B."/>
        </authorList>
    </citation>
    <scope>NUCLEOTIDE SEQUENCE [LARGE SCALE GENOMIC DNA]</scope>
    <source>
        <strain evidence="2 3">NPDC000087</strain>
    </source>
</reference>
<accession>A0ABW6WWP4</accession>
<dbReference type="RefSeq" id="WP_020514055.1">
    <property type="nucleotide sequence ID" value="NZ_JBIAZU010000010.1"/>
</dbReference>
<proteinExistence type="predicted"/>
<feature type="transmembrane region" description="Helical" evidence="1">
    <location>
        <begin position="103"/>
        <end position="124"/>
    </location>
</feature>
<evidence type="ECO:0000313" key="3">
    <source>
        <dbReference type="Proteomes" id="UP001602245"/>
    </source>
</evidence>
<keyword evidence="1" id="KW-0812">Transmembrane</keyword>
<sequence length="242" mass="24959">MTKDIHQLKRIGWGTRGVFALGISASLAGNVLHAADNPVSKAISAWSPLALLLTVELISRIPTRRGWMTVARLGATAVIAGIAAWVSYWHMAGVAARYGETGASPYLLPFSVDGLIVAASISLVEIGGRIRALSEPAEDVTPAVRIAPIVAEPVIPAPLAEVEPVIPELVKKTAAKRVTPRPASADKVARAAAKHPGASVAEIAKKAGVSVSTARRHLPAARLTDASASAPVPGETPVLVAA</sequence>
<evidence type="ECO:0000256" key="1">
    <source>
        <dbReference type="SAM" id="Phobius"/>
    </source>
</evidence>
<name>A0ABW6WWP4_9ACTN</name>
<keyword evidence="3" id="KW-1185">Reference proteome</keyword>
<evidence type="ECO:0000313" key="2">
    <source>
        <dbReference type="EMBL" id="MFF5297246.1"/>
    </source>
</evidence>
<dbReference type="Proteomes" id="UP001602245">
    <property type="component" value="Unassembled WGS sequence"/>
</dbReference>
<dbReference type="InterPro" id="IPR021235">
    <property type="entry name" value="DUF2637"/>
</dbReference>
<dbReference type="Pfam" id="PF10935">
    <property type="entry name" value="DUF2637"/>
    <property type="match status" value="1"/>
</dbReference>
<comment type="caution">
    <text evidence="2">The sequence shown here is derived from an EMBL/GenBank/DDBJ whole genome shotgun (WGS) entry which is preliminary data.</text>
</comment>
<organism evidence="2 3">
    <name type="scientific">Paractinoplanes globisporus</name>
    <dbReference type="NCBI Taxonomy" id="113565"/>
    <lineage>
        <taxon>Bacteria</taxon>
        <taxon>Bacillati</taxon>
        <taxon>Actinomycetota</taxon>
        <taxon>Actinomycetes</taxon>
        <taxon>Micromonosporales</taxon>
        <taxon>Micromonosporaceae</taxon>
        <taxon>Paractinoplanes</taxon>
    </lineage>
</organism>
<feature type="transmembrane region" description="Helical" evidence="1">
    <location>
        <begin position="73"/>
        <end position="91"/>
    </location>
</feature>
<protein>
    <submittedName>
        <fullName evidence="2">DUF2637 domain-containing protein</fullName>
    </submittedName>
</protein>
<dbReference type="EMBL" id="JBIAZU010000010">
    <property type="protein sequence ID" value="MFF5297246.1"/>
    <property type="molecule type" value="Genomic_DNA"/>
</dbReference>
<gene>
    <name evidence="2" type="ORF">ACFY35_48120</name>
</gene>
<keyword evidence="1" id="KW-0472">Membrane</keyword>
<keyword evidence="1" id="KW-1133">Transmembrane helix</keyword>